<evidence type="ECO:0000256" key="6">
    <source>
        <dbReference type="ARBA" id="ARBA00023004"/>
    </source>
</evidence>
<feature type="transmembrane region" description="Helical" evidence="8">
    <location>
        <begin position="157"/>
        <end position="177"/>
    </location>
</feature>
<dbReference type="InterPro" id="IPR000701">
    <property type="entry name" value="SuccDH_FuR_B_TM-su"/>
</dbReference>
<keyword evidence="7 8" id="KW-0472">Membrane</keyword>
<dbReference type="InterPro" id="IPR014314">
    <property type="entry name" value="Succ_DH_cytb556"/>
</dbReference>
<evidence type="ECO:0000256" key="1">
    <source>
        <dbReference type="ARBA" id="ARBA00004141"/>
    </source>
</evidence>
<dbReference type="NCBIfam" id="TIGR02970">
    <property type="entry name" value="succ_dehyd_cytB"/>
    <property type="match status" value="1"/>
</dbReference>
<reference evidence="10" key="1">
    <citation type="submission" date="2016-02" db="EMBL/GenBank/DDBJ databases">
        <title>Draft genome sequence of Microdochium bolleyi, a fungal endophyte of beachgrass.</title>
        <authorList>
            <consortium name="DOE Joint Genome Institute"/>
            <person name="David A.S."/>
            <person name="May G."/>
            <person name="Haridas S."/>
            <person name="Lim J."/>
            <person name="Wang M."/>
            <person name="Labutti K."/>
            <person name="Lipzen A."/>
            <person name="Barry K."/>
            <person name="Grigoriev I.V."/>
        </authorList>
    </citation>
    <scope>NUCLEOTIDE SEQUENCE [LARGE SCALE GENOMIC DNA]</scope>
    <source>
        <strain evidence="10">J235TASD1</strain>
    </source>
</reference>
<dbReference type="PANTHER" id="PTHR10978:SF5">
    <property type="entry name" value="SUCCINATE DEHYDROGENASE CYTOCHROME B560 SUBUNIT, MITOCHONDRIAL"/>
    <property type="match status" value="1"/>
</dbReference>
<dbReference type="GO" id="GO:0006099">
    <property type="term" value="P:tricarboxylic acid cycle"/>
    <property type="evidence" value="ECO:0007669"/>
    <property type="project" value="InterPro"/>
</dbReference>
<evidence type="ECO:0000256" key="4">
    <source>
        <dbReference type="ARBA" id="ARBA00022723"/>
    </source>
</evidence>
<dbReference type="Pfam" id="PF01127">
    <property type="entry name" value="Sdh_cyt"/>
    <property type="match status" value="1"/>
</dbReference>
<dbReference type="PANTHER" id="PTHR10978">
    <property type="entry name" value="SUCCINATE DEHYDROGENASE CYTOCHROME B560 SUBUNIT"/>
    <property type="match status" value="1"/>
</dbReference>
<dbReference type="AlphaFoldDB" id="A0A136J8Y0"/>
<name>A0A136J8Y0_9PEZI</name>
<dbReference type="Gene3D" id="1.20.1300.10">
    <property type="entry name" value="Fumarate reductase/succinate dehydrogenase, transmembrane subunit"/>
    <property type="match status" value="1"/>
</dbReference>
<sequence length="179" mass="19242">MNVQRVGLRALRQVAAKPNALPRLAMAGVQTRGASTQKLSITDGQDLLAAQRKIRPVAPHITIYDYNQIWLGASIWTRFTGMAFGGGLYAFALAYLAAPLTGMHLESASLAAAFAAWPAALKVSVKFLTAWPFVFHFLAGVRHIVFDFAKGFSKKQISTSAWGIWGASLGASIALAFGF</sequence>
<keyword evidence="2" id="KW-0349">Heme</keyword>
<evidence type="ECO:0000256" key="7">
    <source>
        <dbReference type="ARBA" id="ARBA00023136"/>
    </source>
</evidence>
<dbReference type="GO" id="GO:0016020">
    <property type="term" value="C:membrane"/>
    <property type="evidence" value="ECO:0007669"/>
    <property type="project" value="UniProtKB-SubCell"/>
</dbReference>
<protein>
    <recommendedName>
        <fullName evidence="11">Succinate dehydrogenase cytochrome b560 subunit</fullName>
    </recommendedName>
</protein>
<dbReference type="InParanoid" id="A0A136J8Y0"/>
<dbReference type="OrthoDB" id="588261at2759"/>
<dbReference type="Proteomes" id="UP000070501">
    <property type="component" value="Unassembled WGS sequence"/>
</dbReference>
<dbReference type="GO" id="GO:0009055">
    <property type="term" value="F:electron transfer activity"/>
    <property type="evidence" value="ECO:0007669"/>
    <property type="project" value="InterPro"/>
</dbReference>
<organism evidence="9 10">
    <name type="scientific">Microdochium bolleyi</name>
    <dbReference type="NCBI Taxonomy" id="196109"/>
    <lineage>
        <taxon>Eukaryota</taxon>
        <taxon>Fungi</taxon>
        <taxon>Dikarya</taxon>
        <taxon>Ascomycota</taxon>
        <taxon>Pezizomycotina</taxon>
        <taxon>Sordariomycetes</taxon>
        <taxon>Xylariomycetidae</taxon>
        <taxon>Xylariales</taxon>
        <taxon>Microdochiaceae</taxon>
        <taxon>Microdochium</taxon>
    </lineage>
</organism>
<evidence type="ECO:0000313" key="10">
    <source>
        <dbReference type="Proteomes" id="UP000070501"/>
    </source>
</evidence>
<feature type="transmembrane region" description="Helical" evidence="8">
    <location>
        <begin position="127"/>
        <end position="145"/>
    </location>
</feature>
<evidence type="ECO:0000256" key="2">
    <source>
        <dbReference type="ARBA" id="ARBA00022617"/>
    </source>
</evidence>
<dbReference type="GO" id="GO:0046872">
    <property type="term" value="F:metal ion binding"/>
    <property type="evidence" value="ECO:0007669"/>
    <property type="project" value="UniProtKB-KW"/>
</dbReference>
<evidence type="ECO:0000313" key="9">
    <source>
        <dbReference type="EMBL" id="KXJ93526.1"/>
    </source>
</evidence>
<dbReference type="GO" id="GO:0006121">
    <property type="term" value="P:mitochondrial electron transport, succinate to ubiquinone"/>
    <property type="evidence" value="ECO:0007669"/>
    <property type="project" value="TreeGrafter"/>
</dbReference>
<dbReference type="CDD" id="cd03499">
    <property type="entry name" value="SQR_TypeC_SdhC"/>
    <property type="match status" value="1"/>
</dbReference>
<dbReference type="FunCoup" id="A0A136J8Y0">
    <property type="interactions" value="362"/>
</dbReference>
<proteinExistence type="predicted"/>
<dbReference type="STRING" id="196109.A0A136J8Y0"/>
<keyword evidence="5 8" id="KW-1133">Transmembrane helix</keyword>
<dbReference type="InterPro" id="IPR018495">
    <property type="entry name" value="Succ_DH_cyt_bsu_CS"/>
</dbReference>
<keyword evidence="4" id="KW-0479">Metal-binding</keyword>
<evidence type="ECO:0000256" key="5">
    <source>
        <dbReference type="ARBA" id="ARBA00022989"/>
    </source>
</evidence>
<dbReference type="InterPro" id="IPR034804">
    <property type="entry name" value="SQR/QFR_C/D"/>
</dbReference>
<keyword evidence="10" id="KW-1185">Reference proteome</keyword>
<keyword evidence="3 8" id="KW-0812">Transmembrane</keyword>
<evidence type="ECO:0000256" key="8">
    <source>
        <dbReference type="SAM" id="Phobius"/>
    </source>
</evidence>
<dbReference type="SUPFAM" id="SSF81343">
    <property type="entry name" value="Fumarate reductase respiratory complex transmembrane subunits"/>
    <property type="match status" value="1"/>
</dbReference>
<evidence type="ECO:0008006" key="11">
    <source>
        <dbReference type="Google" id="ProtNLM"/>
    </source>
</evidence>
<gene>
    <name evidence="9" type="ORF">Micbo1qcDRAFT_161541</name>
</gene>
<comment type="subcellular location">
    <subcellularLocation>
        <location evidence="1">Membrane</location>
        <topology evidence="1">Multi-pass membrane protein</topology>
    </subcellularLocation>
</comment>
<keyword evidence="6" id="KW-0408">Iron</keyword>
<dbReference type="EMBL" id="KQ964248">
    <property type="protein sequence ID" value="KXJ93526.1"/>
    <property type="molecule type" value="Genomic_DNA"/>
</dbReference>
<dbReference type="PROSITE" id="PS01001">
    <property type="entry name" value="SDH_CYT_2"/>
    <property type="match status" value="1"/>
</dbReference>
<accession>A0A136J8Y0</accession>
<evidence type="ECO:0000256" key="3">
    <source>
        <dbReference type="ARBA" id="ARBA00022692"/>
    </source>
</evidence>
<feature type="transmembrane region" description="Helical" evidence="8">
    <location>
        <begin position="75"/>
        <end position="96"/>
    </location>
</feature>
<dbReference type="GO" id="GO:0005739">
    <property type="term" value="C:mitochondrion"/>
    <property type="evidence" value="ECO:0007669"/>
    <property type="project" value="GOC"/>
</dbReference>